<accession>A0A5C6AVZ0</accession>
<evidence type="ECO:0000313" key="1">
    <source>
        <dbReference type="EMBL" id="TWU03930.1"/>
    </source>
</evidence>
<proteinExistence type="predicted"/>
<keyword evidence="2" id="KW-1185">Reference proteome</keyword>
<sequence length="102" mass="11706">MIRGKKPSPVCRFDCPPGFKTKNLSENLFALAMIKNFDFVSRHDDEAMNIYCREGVTKREVKSLIIPLGYVDCQFFSSSFLIDDEWSSPLRKVPRAKLTVLT</sequence>
<dbReference type="EMBL" id="SJPM01000001">
    <property type="protein sequence ID" value="TWU03930.1"/>
    <property type="molecule type" value="Genomic_DNA"/>
</dbReference>
<reference evidence="1 2" key="1">
    <citation type="submission" date="2019-02" db="EMBL/GenBank/DDBJ databases">
        <title>Deep-cultivation of Planctomycetes and their phenomic and genomic characterization uncovers novel biology.</title>
        <authorList>
            <person name="Wiegand S."/>
            <person name="Jogler M."/>
            <person name="Boedeker C."/>
            <person name="Pinto D."/>
            <person name="Vollmers J."/>
            <person name="Rivas-Marin E."/>
            <person name="Kohn T."/>
            <person name="Peeters S.H."/>
            <person name="Heuer A."/>
            <person name="Rast P."/>
            <person name="Oberbeckmann S."/>
            <person name="Bunk B."/>
            <person name="Jeske O."/>
            <person name="Meyerdierks A."/>
            <person name="Storesund J.E."/>
            <person name="Kallscheuer N."/>
            <person name="Luecker S."/>
            <person name="Lage O.M."/>
            <person name="Pohl T."/>
            <person name="Merkel B.J."/>
            <person name="Hornburger P."/>
            <person name="Mueller R.-W."/>
            <person name="Bruemmer F."/>
            <person name="Labrenz M."/>
            <person name="Spormann A.M."/>
            <person name="Op Den Camp H."/>
            <person name="Overmann J."/>
            <person name="Amann R."/>
            <person name="Jetten M.S.M."/>
            <person name="Mascher T."/>
            <person name="Medema M.H."/>
            <person name="Devos D.P."/>
            <person name="Kaster A.-K."/>
            <person name="Ovreas L."/>
            <person name="Rohde M."/>
            <person name="Galperin M.Y."/>
            <person name="Jogler C."/>
        </authorList>
    </citation>
    <scope>NUCLEOTIDE SEQUENCE [LARGE SCALE GENOMIC DNA]</scope>
    <source>
        <strain evidence="1 2">Pla100</strain>
    </source>
</reference>
<dbReference type="AlphaFoldDB" id="A0A5C6AVZ0"/>
<gene>
    <name evidence="1" type="ORF">Pla100_08660</name>
</gene>
<evidence type="ECO:0000313" key="2">
    <source>
        <dbReference type="Proteomes" id="UP000316213"/>
    </source>
</evidence>
<protein>
    <submittedName>
        <fullName evidence="1">Uncharacterized protein</fullName>
    </submittedName>
</protein>
<name>A0A5C6AVZ0_9BACT</name>
<organism evidence="1 2">
    <name type="scientific">Neorhodopirellula pilleata</name>
    <dbReference type="NCBI Taxonomy" id="2714738"/>
    <lineage>
        <taxon>Bacteria</taxon>
        <taxon>Pseudomonadati</taxon>
        <taxon>Planctomycetota</taxon>
        <taxon>Planctomycetia</taxon>
        <taxon>Pirellulales</taxon>
        <taxon>Pirellulaceae</taxon>
        <taxon>Neorhodopirellula</taxon>
    </lineage>
</organism>
<dbReference type="Proteomes" id="UP000316213">
    <property type="component" value="Unassembled WGS sequence"/>
</dbReference>
<comment type="caution">
    <text evidence="1">The sequence shown here is derived from an EMBL/GenBank/DDBJ whole genome shotgun (WGS) entry which is preliminary data.</text>
</comment>